<dbReference type="EMBL" id="BMPF01000001">
    <property type="protein sequence ID" value="GGL26092.1"/>
    <property type="molecule type" value="Genomic_DNA"/>
</dbReference>
<sequence>MNWKKTLTHPASVVAGALGVVGIAVKPTVITAVFAAVWAQAGTIFTATSLTAFSIVPNLPSLAGFQPVAIGVALVSGAVYLVKLGDRVIDEFERRL</sequence>
<keyword evidence="3" id="KW-1185">Reference proteome</keyword>
<name>A0A830ESU0_9EURY</name>
<keyword evidence="1" id="KW-1133">Transmembrane helix</keyword>
<dbReference type="RefSeq" id="WP_188878988.1">
    <property type="nucleotide sequence ID" value="NZ_BMPF01000001.1"/>
</dbReference>
<keyword evidence="1" id="KW-0472">Membrane</keyword>
<evidence type="ECO:0000256" key="1">
    <source>
        <dbReference type="SAM" id="Phobius"/>
    </source>
</evidence>
<reference evidence="2 3" key="1">
    <citation type="journal article" date="2019" name="Int. J. Syst. Evol. Microbiol.">
        <title>The Global Catalogue of Microorganisms (GCM) 10K type strain sequencing project: providing services to taxonomists for standard genome sequencing and annotation.</title>
        <authorList>
            <consortium name="The Broad Institute Genomics Platform"/>
            <consortium name="The Broad Institute Genome Sequencing Center for Infectious Disease"/>
            <person name="Wu L."/>
            <person name="Ma J."/>
        </authorList>
    </citation>
    <scope>NUCLEOTIDE SEQUENCE [LARGE SCALE GENOMIC DNA]</scope>
    <source>
        <strain evidence="2 3">JCM 19585</strain>
    </source>
</reference>
<evidence type="ECO:0000313" key="2">
    <source>
        <dbReference type="EMBL" id="GGL26092.1"/>
    </source>
</evidence>
<protein>
    <submittedName>
        <fullName evidence="2">Uncharacterized protein</fullName>
    </submittedName>
</protein>
<comment type="caution">
    <text evidence="2">The sequence shown here is derived from an EMBL/GenBank/DDBJ whole genome shotgun (WGS) entry which is preliminary data.</text>
</comment>
<keyword evidence="1" id="KW-0812">Transmembrane</keyword>
<feature type="transmembrane region" description="Helical" evidence="1">
    <location>
        <begin position="62"/>
        <end position="82"/>
    </location>
</feature>
<dbReference type="Proteomes" id="UP000628840">
    <property type="component" value="Unassembled WGS sequence"/>
</dbReference>
<feature type="transmembrane region" description="Helical" evidence="1">
    <location>
        <begin position="6"/>
        <end position="25"/>
    </location>
</feature>
<proteinExistence type="predicted"/>
<evidence type="ECO:0000313" key="3">
    <source>
        <dbReference type="Proteomes" id="UP000628840"/>
    </source>
</evidence>
<organism evidence="2 3">
    <name type="scientific">Halarchaeum grantii</name>
    <dbReference type="NCBI Taxonomy" id="1193105"/>
    <lineage>
        <taxon>Archaea</taxon>
        <taxon>Methanobacteriati</taxon>
        <taxon>Methanobacteriota</taxon>
        <taxon>Stenosarchaea group</taxon>
        <taxon>Halobacteria</taxon>
        <taxon>Halobacteriales</taxon>
        <taxon>Halobacteriaceae</taxon>
    </lineage>
</organism>
<gene>
    <name evidence="2" type="ORF">GCM10009037_07140</name>
</gene>
<accession>A0A830ESU0</accession>
<dbReference type="AlphaFoldDB" id="A0A830ESU0"/>